<organism evidence="2 3">
    <name type="scientific">Rudanella paleaurantiibacter</name>
    <dbReference type="NCBI Taxonomy" id="2614655"/>
    <lineage>
        <taxon>Bacteria</taxon>
        <taxon>Pseudomonadati</taxon>
        <taxon>Bacteroidota</taxon>
        <taxon>Cytophagia</taxon>
        <taxon>Cytophagales</taxon>
        <taxon>Cytophagaceae</taxon>
        <taxon>Rudanella</taxon>
    </lineage>
</organism>
<evidence type="ECO:0000313" key="2">
    <source>
        <dbReference type="EMBL" id="KAB7728638.1"/>
    </source>
</evidence>
<evidence type="ECO:0000313" key="3">
    <source>
        <dbReference type="Proteomes" id="UP000488299"/>
    </source>
</evidence>
<accession>A0A7J5TY36</accession>
<evidence type="ECO:0000256" key="1">
    <source>
        <dbReference type="SAM" id="MobiDB-lite"/>
    </source>
</evidence>
<dbReference type="EMBL" id="WELI01000007">
    <property type="protein sequence ID" value="KAB7728638.1"/>
    <property type="molecule type" value="Genomic_DNA"/>
</dbReference>
<dbReference type="Proteomes" id="UP000488299">
    <property type="component" value="Unassembled WGS sequence"/>
</dbReference>
<proteinExistence type="predicted"/>
<feature type="compositionally biased region" description="Gly residues" evidence="1">
    <location>
        <begin position="175"/>
        <end position="189"/>
    </location>
</feature>
<feature type="compositionally biased region" description="Low complexity" evidence="1">
    <location>
        <begin position="128"/>
        <end position="142"/>
    </location>
</feature>
<dbReference type="RefSeq" id="WP_152125533.1">
    <property type="nucleotide sequence ID" value="NZ_WELI01000007.1"/>
</dbReference>
<gene>
    <name evidence="2" type="ORF">F5984_17510</name>
</gene>
<name>A0A7J5TY36_9BACT</name>
<feature type="compositionally biased region" description="Polar residues" evidence="1">
    <location>
        <begin position="150"/>
        <end position="174"/>
    </location>
</feature>
<comment type="caution">
    <text evidence="2">The sequence shown here is derived from an EMBL/GenBank/DDBJ whole genome shotgun (WGS) entry which is preliminary data.</text>
</comment>
<keyword evidence="3" id="KW-1185">Reference proteome</keyword>
<reference evidence="2 3" key="1">
    <citation type="submission" date="2019-10" db="EMBL/GenBank/DDBJ databases">
        <title>Rudanella paleaurantiibacter sp. nov., isolated from sludge.</title>
        <authorList>
            <person name="Xu S.Q."/>
        </authorList>
    </citation>
    <scope>NUCLEOTIDE SEQUENCE [LARGE SCALE GENOMIC DNA]</scope>
    <source>
        <strain evidence="2 3">HX-22-17</strain>
    </source>
</reference>
<sequence length="245" mass="24778">MQPNQQTTQLLNQTIDTFNGDVQAISPTDGVSLIDNWISALHSGDASTNPIASTLSELKVELQRGNPDSETIQALLEQLASQAGEAGKTADGAAQSALTELSLALQSFSQQLGGESGPAKTGGQAPMTSTTTNQSTQGTYSTDIDMDDQAGSNAGATGESGSENYARQSPDAGNTQGGGSYGSGYGTGSSGEDETQNSGTERSMSADMDDNASRARLEGDSTSSGSDDTDTGASSPGAGGRMPVM</sequence>
<feature type="compositionally biased region" description="Low complexity" evidence="1">
    <location>
        <begin position="220"/>
        <end position="235"/>
    </location>
</feature>
<protein>
    <submittedName>
        <fullName evidence="2">Uncharacterized protein</fullName>
    </submittedName>
</protein>
<dbReference type="AlphaFoldDB" id="A0A7J5TY36"/>
<feature type="region of interest" description="Disordered" evidence="1">
    <location>
        <begin position="110"/>
        <end position="245"/>
    </location>
</feature>